<dbReference type="AlphaFoldDB" id="A0A5N0EMA3"/>
<feature type="region of interest" description="Disordered" evidence="1">
    <location>
        <begin position="1"/>
        <end position="60"/>
    </location>
</feature>
<organism evidence="2 3">
    <name type="scientific">Nocardia colli</name>
    <dbReference type="NCBI Taxonomy" id="2545717"/>
    <lineage>
        <taxon>Bacteria</taxon>
        <taxon>Bacillati</taxon>
        <taxon>Actinomycetota</taxon>
        <taxon>Actinomycetes</taxon>
        <taxon>Mycobacteriales</taxon>
        <taxon>Nocardiaceae</taxon>
        <taxon>Nocardia</taxon>
    </lineage>
</organism>
<keyword evidence="3" id="KW-1185">Reference proteome</keyword>
<dbReference type="EMBL" id="VXLC01000001">
    <property type="protein sequence ID" value="KAA8889879.1"/>
    <property type="molecule type" value="Genomic_DNA"/>
</dbReference>
<proteinExistence type="predicted"/>
<protein>
    <submittedName>
        <fullName evidence="2">Uncharacterized protein</fullName>
    </submittedName>
</protein>
<evidence type="ECO:0000313" key="2">
    <source>
        <dbReference type="EMBL" id="KAA8889879.1"/>
    </source>
</evidence>
<comment type="caution">
    <text evidence="2">The sequence shown here is derived from an EMBL/GenBank/DDBJ whole genome shotgun (WGS) entry which is preliminary data.</text>
</comment>
<name>A0A5N0EMA3_9NOCA</name>
<evidence type="ECO:0000256" key="1">
    <source>
        <dbReference type="SAM" id="MobiDB-lite"/>
    </source>
</evidence>
<dbReference type="Proteomes" id="UP000323876">
    <property type="component" value="Unassembled WGS sequence"/>
</dbReference>
<sequence length="96" mass="9787">MTDTTGTSDPTLAASPEPAVMTEPEPAAVTEPEPAAVTEPEPAAVTEPEPAAMTESKADRAAAEGRKTFLGAMGGNVVGKVLGEAIVEWLERIGVL</sequence>
<evidence type="ECO:0000313" key="3">
    <source>
        <dbReference type="Proteomes" id="UP000323876"/>
    </source>
</evidence>
<reference evidence="2 3" key="1">
    <citation type="submission" date="2019-09" db="EMBL/GenBank/DDBJ databases">
        <authorList>
            <person name="Wang X."/>
        </authorList>
    </citation>
    <scope>NUCLEOTIDE SEQUENCE [LARGE SCALE GENOMIC DNA]</scope>
    <source>
        <strain evidence="2 3">CICC 11023</strain>
    </source>
</reference>
<gene>
    <name evidence="2" type="ORF">F3087_00685</name>
</gene>
<accession>A0A5N0EMA3</accession>
<dbReference type="RefSeq" id="WP_150399797.1">
    <property type="nucleotide sequence ID" value="NZ_VXLC01000001.1"/>
</dbReference>
<feature type="compositionally biased region" description="Polar residues" evidence="1">
    <location>
        <begin position="1"/>
        <end position="10"/>
    </location>
</feature>
<feature type="compositionally biased region" description="Low complexity" evidence="1">
    <location>
        <begin position="22"/>
        <end position="52"/>
    </location>
</feature>